<dbReference type="Proteomes" id="UP000542674">
    <property type="component" value="Unassembled WGS sequence"/>
</dbReference>
<reference evidence="2 3" key="1">
    <citation type="submission" date="2020-08" db="EMBL/GenBank/DDBJ databases">
        <title>Sequencing the genomes of 1000 actinobacteria strains.</title>
        <authorList>
            <person name="Klenk H.-P."/>
        </authorList>
    </citation>
    <scope>NUCLEOTIDE SEQUENCE [LARGE SCALE GENOMIC DNA]</scope>
    <source>
        <strain evidence="2 3">DSM 45084</strain>
    </source>
</reference>
<gene>
    <name evidence="2" type="ORF">F4559_004892</name>
</gene>
<dbReference type="Pfam" id="PF22738">
    <property type="entry name" value="NNH7"/>
    <property type="match status" value="1"/>
</dbReference>
<dbReference type="InterPro" id="IPR003593">
    <property type="entry name" value="AAA+_ATPase"/>
</dbReference>
<dbReference type="AlphaFoldDB" id="A0A7W7WYB4"/>
<dbReference type="Gene3D" id="3.40.50.300">
    <property type="entry name" value="P-loop containing nucleotide triphosphate hydrolases"/>
    <property type="match status" value="1"/>
</dbReference>
<evidence type="ECO:0000313" key="3">
    <source>
        <dbReference type="Proteomes" id="UP000542674"/>
    </source>
</evidence>
<evidence type="ECO:0000313" key="2">
    <source>
        <dbReference type="EMBL" id="MBB4967533.1"/>
    </source>
</evidence>
<keyword evidence="3" id="KW-1185">Reference proteome</keyword>
<dbReference type="EMBL" id="JACHJS010000001">
    <property type="protein sequence ID" value="MBB4967533.1"/>
    <property type="molecule type" value="Genomic_DNA"/>
</dbReference>
<name>A0A7W7WYB4_9PSEU</name>
<comment type="caution">
    <text evidence="2">The sequence shown here is derived from an EMBL/GenBank/DDBJ whole genome shotgun (WGS) entry which is preliminary data.</text>
</comment>
<dbReference type="InterPro" id="IPR027417">
    <property type="entry name" value="P-loop_NTPase"/>
</dbReference>
<accession>A0A7W7WYB4</accession>
<feature type="domain" description="AAA+ ATPase" evidence="1">
    <location>
        <begin position="182"/>
        <end position="326"/>
    </location>
</feature>
<dbReference type="InterPro" id="IPR054567">
    <property type="entry name" value="NNH7"/>
</dbReference>
<organism evidence="2 3">
    <name type="scientific">Saccharothrix violaceirubra</name>
    <dbReference type="NCBI Taxonomy" id="413306"/>
    <lineage>
        <taxon>Bacteria</taxon>
        <taxon>Bacillati</taxon>
        <taxon>Actinomycetota</taxon>
        <taxon>Actinomycetes</taxon>
        <taxon>Pseudonocardiales</taxon>
        <taxon>Pseudonocardiaceae</taxon>
        <taxon>Saccharothrix</taxon>
    </lineage>
</organism>
<proteinExistence type="predicted"/>
<sequence>MAAGESTDSLIRHLYKSNVPAPSALTGFEENVDLVGLWAEPLTPAVERFLDRDLHATPVKVAVGDRYRSYFTELAATVPEFRVWSDLGEHAATRSALRRLEELLTVTTTESPRDLRAVIRDVNHSELTRRVVDVNTEGYGIDAVFPTVEDIFVMPRFRAVGRSSPDDLELVLARHFSTPNATRRPLLLLGHPGAGKSLITKIIAARLPSERFTAVRVPLRHVDANTTITNQVRQALTAATHGRVPWPDLVDQSADVIRVLLLDGLDELLQATTDDRSGYLHDIVEFQRVEAAMGHPVAVVVTSRTLVADRLRIPGATPVLNLEEFDADRIRDWVRRWNAVNFDLPFSAELALRHEDLAGHPLLLLMLALYYADPTVSRDEELSTTELYERLFVTYARREVTKQAGRVLSEGQLAESARDQVTRLSTAALGMFNRGRQDITEADLSADLKALDRIDTSGERVLAEFFFVHAPEAQVGETRRGYEFVHATFGEYLVAARVVDVLRDVAEGAYGRRKVHDPEDDLLRAMLSHQPLCIREPVLEFARDLLSVLDEDELDRIRRTLETLLRCYRTRPPARAHTDYSPQEPDLLREMATYAANLVLLRVHGPFEPPRADKLGITWPDLVNLWRAALTSDNYLAMLDALSLKGGNLVRFSPLQHAGSLFTDVKHARLTGDRSRESLLRTGLALNFAASYLVIDTDDGEAAFEWTQHFLSWLDAAKIRPWDEIPNLITCPPPPTMTVEEIRQHADRALAVVENRKSSWPPDYSEQLSTWSKNLKKAEPIRYTGLYFTFQMTRTFGRIPEDTFEFTRVIGPQRAQEDIPSADL</sequence>
<evidence type="ECO:0000259" key="1">
    <source>
        <dbReference type="SMART" id="SM00382"/>
    </source>
</evidence>
<dbReference type="SUPFAM" id="SSF52540">
    <property type="entry name" value="P-loop containing nucleoside triphosphate hydrolases"/>
    <property type="match status" value="1"/>
</dbReference>
<dbReference type="SMART" id="SM00382">
    <property type="entry name" value="AAA"/>
    <property type="match status" value="1"/>
</dbReference>
<protein>
    <recommendedName>
        <fullName evidence="1">AAA+ ATPase domain-containing protein</fullName>
    </recommendedName>
</protein>